<dbReference type="Proteomes" id="UP001162501">
    <property type="component" value="Chromosome 18"/>
</dbReference>
<accession>A0AC59YMK3</accession>
<protein>
    <submittedName>
        <fullName evidence="1">Uncharacterized protein</fullName>
    </submittedName>
</protein>
<name>A0AC59YMK3_RANTA</name>
<reference evidence="1" key="1">
    <citation type="submission" date="2023-05" db="EMBL/GenBank/DDBJ databases">
        <authorList>
            <consortium name="ELIXIR-Norway"/>
        </authorList>
    </citation>
    <scope>NUCLEOTIDE SEQUENCE</scope>
</reference>
<evidence type="ECO:0000313" key="1">
    <source>
        <dbReference type="EMBL" id="CAM9801021.1"/>
    </source>
</evidence>
<gene>
    <name evidence="1" type="ORF">MRATA1EN22A_LOCUS7639</name>
</gene>
<dbReference type="EMBL" id="OX596102">
    <property type="protein sequence ID" value="CAM9801021.1"/>
    <property type="molecule type" value="Genomic_DNA"/>
</dbReference>
<proteinExistence type="predicted"/>
<evidence type="ECO:0000313" key="2">
    <source>
        <dbReference type="Proteomes" id="UP001162501"/>
    </source>
</evidence>
<reference evidence="1" key="2">
    <citation type="submission" date="2025-03" db="EMBL/GenBank/DDBJ databases">
        <authorList>
            <consortium name="ELIXIR-Norway"/>
            <consortium name="Elixir Norway"/>
        </authorList>
    </citation>
    <scope>NUCLEOTIDE SEQUENCE</scope>
</reference>
<organism evidence="1 2">
    <name type="scientific">Rangifer tarandus platyrhynchus</name>
    <name type="common">Svalbard reindeer</name>
    <dbReference type="NCBI Taxonomy" id="3082113"/>
    <lineage>
        <taxon>Eukaryota</taxon>
        <taxon>Metazoa</taxon>
        <taxon>Chordata</taxon>
        <taxon>Craniata</taxon>
        <taxon>Vertebrata</taxon>
        <taxon>Euteleostomi</taxon>
        <taxon>Mammalia</taxon>
        <taxon>Eutheria</taxon>
        <taxon>Laurasiatheria</taxon>
        <taxon>Artiodactyla</taxon>
        <taxon>Ruminantia</taxon>
        <taxon>Pecora</taxon>
        <taxon>Cervidae</taxon>
        <taxon>Odocoileinae</taxon>
        <taxon>Rangifer</taxon>
    </lineage>
</organism>
<sequence length="66" mass="7132">MIHIVINSFDPPRPHPSVASITQSLQRGSAVILPALLPGSRAGLMRCTQPGLLCSANEARTRRQRS</sequence>